<dbReference type="InterPro" id="IPR005754">
    <property type="entry name" value="Sortase"/>
</dbReference>
<dbReference type="SUPFAM" id="SSF63817">
    <property type="entry name" value="Sortase"/>
    <property type="match status" value="1"/>
</dbReference>
<organism evidence="4 5">
    <name type="scientific">Roseburia inulinivorans</name>
    <dbReference type="NCBI Taxonomy" id="360807"/>
    <lineage>
        <taxon>Bacteria</taxon>
        <taxon>Bacillati</taxon>
        <taxon>Bacillota</taxon>
        <taxon>Clostridia</taxon>
        <taxon>Lachnospirales</taxon>
        <taxon>Lachnospiraceae</taxon>
        <taxon>Roseburia</taxon>
    </lineage>
</organism>
<proteinExistence type="predicted"/>
<name>A0A0M6WM56_9FIRM</name>
<dbReference type="NCBIfam" id="TIGR03064">
    <property type="entry name" value="sortase_srtB"/>
    <property type="match status" value="1"/>
</dbReference>
<keyword evidence="3" id="KW-0472">Membrane</keyword>
<dbReference type="CDD" id="cd05826">
    <property type="entry name" value="Sortase_B"/>
    <property type="match status" value="1"/>
</dbReference>
<evidence type="ECO:0000313" key="5">
    <source>
        <dbReference type="Proteomes" id="UP000049828"/>
    </source>
</evidence>
<dbReference type="InterPro" id="IPR023365">
    <property type="entry name" value="Sortase_dom-sf"/>
</dbReference>
<gene>
    <name evidence="4" type="ORF">RIL183_02971</name>
</gene>
<dbReference type="Gene3D" id="2.40.260.10">
    <property type="entry name" value="Sortase"/>
    <property type="match status" value="1"/>
</dbReference>
<feature type="active site" description="Acyl-thioester intermediate" evidence="2">
    <location>
        <position position="237"/>
    </location>
</feature>
<dbReference type="Pfam" id="PF04203">
    <property type="entry name" value="Sortase"/>
    <property type="match status" value="1"/>
</dbReference>
<evidence type="ECO:0000313" key="4">
    <source>
        <dbReference type="EMBL" id="CRL37096.1"/>
    </source>
</evidence>
<keyword evidence="5" id="KW-1185">Reference proteome</keyword>
<dbReference type="InterPro" id="IPR009835">
    <property type="entry name" value="SrtB"/>
</dbReference>
<evidence type="ECO:0000256" key="2">
    <source>
        <dbReference type="PIRSR" id="PIRSR605754-1"/>
    </source>
</evidence>
<sequence length="258" mass="29796">MKKNRLLKVKKIVVMLLLIVLAVVLALLAKYRMYQKKLQEKAETMNRLATETIVTVADDTEEKETAKYDFEKLRETNKDIYAWITIPDTMVDYPVLQSETDNKYLDTNIDGSQGYPGCIYSNKCNSKKFDDYITVLYGHNMKSGEMFGSLHQFGEEEFFDDFDTYSIETESARYIYSVYAVVNYNDSLITAKYGVKTREGRDAFIQSLEACRGNSSTHFHDEVNFKDDDKVLVLSVCISGQKDRRLLVVSKLEEIIEF</sequence>
<dbReference type="AlphaFoldDB" id="A0A0M6WM56"/>
<dbReference type="Proteomes" id="UP000049828">
    <property type="component" value="Unassembled WGS sequence"/>
</dbReference>
<dbReference type="EMBL" id="CVRS01000067">
    <property type="protein sequence ID" value="CRL37096.1"/>
    <property type="molecule type" value="Genomic_DNA"/>
</dbReference>
<accession>A0A0M6WM56</accession>
<dbReference type="RefSeq" id="WP_055039517.1">
    <property type="nucleotide sequence ID" value="NZ_CVRS01000067.1"/>
</dbReference>
<keyword evidence="3" id="KW-1133">Transmembrane helix</keyword>
<feature type="transmembrane region" description="Helical" evidence="3">
    <location>
        <begin position="12"/>
        <end position="31"/>
    </location>
</feature>
<protein>
    <submittedName>
        <fullName evidence="4">Uncharacterized protein conserved in bacteria</fullName>
    </submittedName>
</protein>
<reference evidence="5" key="1">
    <citation type="submission" date="2015-05" db="EMBL/GenBank/DDBJ databases">
        <authorList>
            <consortium name="Pathogen Informatics"/>
        </authorList>
    </citation>
    <scope>NUCLEOTIDE SEQUENCE [LARGE SCALE GENOMIC DNA]</scope>
    <source>
        <strain evidence="5">L1-83</strain>
    </source>
</reference>
<feature type="active site" description="Proton donor/acceptor" evidence="2">
    <location>
        <position position="139"/>
    </location>
</feature>
<dbReference type="GO" id="GO:0016787">
    <property type="term" value="F:hydrolase activity"/>
    <property type="evidence" value="ECO:0007669"/>
    <property type="project" value="UniProtKB-KW"/>
</dbReference>
<evidence type="ECO:0000256" key="3">
    <source>
        <dbReference type="SAM" id="Phobius"/>
    </source>
</evidence>
<keyword evidence="1" id="KW-0378">Hydrolase</keyword>
<evidence type="ECO:0000256" key="1">
    <source>
        <dbReference type="ARBA" id="ARBA00022801"/>
    </source>
</evidence>
<keyword evidence="3" id="KW-0812">Transmembrane</keyword>